<comment type="similarity">
    <text evidence="1 9">Belongs to the sigma-54 factor family.</text>
</comment>
<keyword evidence="5 9" id="KW-0805">Transcription regulation</keyword>
<evidence type="ECO:0000256" key="9">
    <source>
        <dbReference type="PIRNR" id="PIRNR000774"/>
    </source>
</evidence>
<dbReference type="NCBIfam" id="NF004596">
    <property type="entry name" value="PRK05932.1-3"/>
    <property type="match status" value="1"/>
</dbReference>
<dbReference type="PROSITE" id="PS50044">
    <property type="entry name" value="SIGMA54_3"/>
    <property type="match status" value="1"/>
</dbReference>
<dbReference type="GO" id="GO:0016987">
    <property type="term" value="F:sigma factor activity"/>
    <property type="evidence" value="ECO:0007669"/>
    <property type="project" value="UniProtKB-KW"/>
</dbReference>
<organism evidence="13 14">
    <name type="scientific">Phyllobacterium zundukense</name>
    <dbReference type="NCBI Taxonomy" id="1867719"/>
    <lineage>
        <taxon>Bacteria</taxon>
        <taxon>Pseudomonadati</taxon>
        <taxon>Pseudomonadota</taxon>
        <taxon>Alphaproteobacteria</taxon>
        <taxon>Hyphomicrobiales</taxon>
        <taxon>Phyllobacteriaceae</taxon>
        <taxon>Phyllobacterium</taxon>
    </lineage>
</organism>
<accession>A0A2N9VU23</accession>
<keyword evidence="8 9" id="KW-0804">Transcription</keyword>
<evidence type="ECO:0000256" key="5">
    <source>
        <dbReference type="ARBA" id="ARBA00023015"/>
    </source>
</evidence>
<dbReference type="GO" id="GO:0003677">
    <property type="term" value="F:DNA binding"/>
    <property type="evidence" value="ECO:0007669"/>
    <property type="project" value="UniProtKB-KW"/>
</dbReference>
<keyword evidence="7 9" id="KW-0238">DNA-binding</keyword>
<reference evidence="14" key="1">
    <citation type="journal article" date="2017" name="Int J Environ Stud">
        <title>Does the Miocene-Pliocene relict legume Oxytropis triphylla form nitrogen-fixing nodules with a combination of bacterial strains?</title>
        <authorList>
            <person name="Safronova V."/>
            <person name="Belimov A."/>
            <person name="Sazanova A."/>
            <person name="Kuznetsova I."/>
            <person name="Popova J."/>
            <person name="Andronov E."/>
            <person name="Verkhozina A."/>
            <person name="Tikhonovich I."/>
        </authorList>
    </citation>
    <scope>NUCLEOTIDE SEQUENCE [LARGE SCALE GENOMIC DNA]</scope>
    <source>
        <strain evidence="14">Tri-38</strain>
    </source>
</reference>
<dbReference type="PRINTS" id="PR00045">
    <property type="entry name" value="SIGMA54FCT"/>
</dbReference>
<evidence type="ECO:0000313" key="14">
    <source>
        <dbReference type="Proteomes" id="UP000232163"/>
    </source>
</evidence>
<dbReference type="Gene3D" id="1.10.10.1330">
    <property type="entry name" value="RNA polymerase sigma-54 factor, core-binding domain"/>
    <property type="match status" value="1"/>
</dbReference>
<protein>
    <recommendedName>
        <fullName evidence="9">RNA polymerase sigma-54 factor</fullName>
    </recommendedName>
</protein>
<evidence type="ECO:0000259" key="11">
    <source>
        <dbReference type="Pfam" id="PF04552"/>
    </source>
</evidence>
<feature type="compositionally biased region" description="Basic and acidic residues" evidence="10">
    <location>
        <begin position="57"/>
        <end position="72"/>
    </location>
</feature>
<keyword evidence="14" id="KW-1185">Reference proteome</keyword>
<evidence type="ECO:0000256" key="3">
    <source>
        <dbReference type="ARBA" id="ARBA00022679"/>
    </source>
</evidence>
<evidence type="ECO:0000256" key="6">
    <source>
        <dbReference type="ARBA" id="ARBA00023082"/>
    </source>
</evidence>
<dbReference type="GO" id="GO:0001216">
    <property type="term" value="F:DNA-binding transcription activator activity"/>
    <property type="evidence" value="ECO:0007669"/>
    <property type="project" value="InterPro"/>
</dbReference>
<sequence length="554" mass="61388">MALSPKLDLRQTQALVMTPLLMQSIRLLQLTHVELEQFIEQEIEKNPLLERDETYGERFSLDERNPGDDRGSGEAGDFNRVAISGDSDAHEDRPDPNGQNDHWLVSGESTSSGSMSDTFDSSLENIFPDDPGTQDFIAGDLASQWKSSSGDGYVSVGGEGYNLEQVTASPLTLRDHVGEQIIFAFENAADRIIAAELADHLDEMGYLRADVDEVAERLGVDVAHVEKLIAVLQGFEPAGLFARDLAECLALQLHARNRLDPAMKTLLQHLELLAKRDFHTLKKLCHVADADILDMLQEIQLLDPKPGTAFSSGIADSIIPDVQVDVAPDGTWRIELNPDALPRVLVNNSYYATVSKAKVSPAEKTFLSECLQNANWLTRSLDQRAQTILKVASEIVRQQENFLLHGIAHLRPLNLRNVADAIGMHESTVSRVTANKYMLTMRGVFELRYFFNAAISATEGGEQHSSQSVRHQIRQLIDAEAPDDILSDDTIVDLLKEQGVDIARRTVAKYREAMNIASSVQRRREKKAQTSVRKSDGRSGFVRHAGVGFTRVGK</sequence>
<dbReference type="KEGG" id="pht:BLM14_16660"/>
<dbReference type="Proteomes" id="UP000232163">
    <property type="component" value="Unassembled WGS sequence"/>
</dbReference>
<evidence type="ECO:0000256" key="4">
    <source>
        <dbReference type="ARBA" id="ARBA00022695"/>
    </source>
</evidence>
<evidence type="ECO:0000313" key="13">
    <source>
        <dbReference type="EMBL" id="PIO42991.1"/>
    </source>
</evidence>
<dbReference type="AlphaFoldDB" id="A0A2N9VU23"/>
<evidence type="ECO:0000259" key="12">
    <source>
        <dbReference type="Pfam" id="PF04963"/>
    </source>
</evidence>
<comment type="caution">
    <text evidence="13">The sequence shown here is derived from an EMBL/GenBank/DDBJ whole genome shotgun (WGS) entry which is preliminary data.</text>
</comment>
<dbReference type="GO" id="GO:0000428">
    <property type="term" value="C:DNA-directed RNA polymerase complex"/>
    <property type="evidence" value="ECO:0007669"/>
    <property type="project" value="UniProtKB-KW"/>
</dbReference>
<keyword evidence="3 9" id="KW-0808">Transferase</keyword>
<gene>
    <name evidence="13" type="ORF">B5P45_21435</name>
</gene>
<feature type="domain" description="RNA polymerase sigma factor 54 DNA-binding" evidence="11">
    <location>
        <begin position="365"/>
        <end position="524"/>
    </location>
</feature>
<evidence type="ECO:0000256" key="7">
    <source>
        <dbReference type="ARBA" id="ARBA00023125"/>
    </source>
</evidence>
<dbReference type="InterPro" id="IPR007046">
    <property type="entry name" value="RNA_pol_sigma_54_core-bd"/>
</dbReference>
<keyword evidence="4 9" id="KW-0548">Nucleotidyltransferase</keyword>
<dbReference type="NCBIfam" id="TIGR02395">
    <property type="entry name" value="rpoN_sigma"/>
    <property type="match status" value="1"/>
</dbReference>
<proteinExistence type="inferred from homology"/>
<dbReference type="Pfam" id="PF00309">
    <property type="entry name" value="Sigma54_AID"/>
    <property type="match status" value="1"/>
</dbReference>
<dbReference type="EMBL" id="MZMT01000049">
    <property type="protein sequence ID" value="PIO42991.1"/>
    <property type="molecule type" value="Genomic_DNA"/>
</dbReference>
<feature type="region of interest" description="Disordered" evidence="10">
    <location>
        <begin position="518"/>
        <end position="537"/>
    </location>
</feature>
<dbReference type="PIRSF" id="PIRSF000774">
    <property type="entry name" value="RpoN"/>
    <property type="match status" value="1"/>
</dbReference>
<evidence type="ECO:0000256" key="2">
    <source>
        <dbReference type="ARBA" id="ARBA00022478"/>
    </source>
</evidence>
<feature type="domain" description="RNA polymerase sigma factor 54 core-binding" evidence="12">
    <location>
        <begin position="163"/>
        <end position="350"/>
    </location>
</feature>
<name>A0A2N9VU23_9HYPH</name>
<evidence type="ECO:0000256" key="10">
    <source>
        <dbReference type="SAM" id="MobiDB-lite"/>
    </source>
</evidence>
<dbReference type="InterPro" id="IPR000394">
    <property type="entry name" value="RNA_pol_sigma_54"/>
</dbReference>
<comment type="function">
    <text evidence="9">Sigma factors are initiation factors that promote the attachment of RNA polymerase to specific initiation sites and are then released.</text>
</comment>
<dbReference type="GO" id="GO:0006352">
    <property type="term" value="P:DNA-templated transcription initiation"/>
    <property type="evidence" value="ECO:0007669"/>
    <property type="project" value="InterPro"/>
</dbReference>
<dbReference type="RefSeq" id="WP_100000458.1">
    <property type="nucleotide sequence ID" value="NZ_CP017940.1"/>
</dbReference>
<feature type="compositionally biased region" description="Low complexity" evidence="10">
    <location>
        <begin position="106"/>
        <end position="122"/>
    </location>
</feature>
<feature type="region of interest" description="Disordered" evidence="10">
    <location>
        <begin position="57"/>
        <end position="130"/>
    </location>
</feature>
<dbReference type="Pfam" id="PF04963">
    <property type="entry name" value="Sigma54_CBD"/>
    <property type="match status" value="1"/>
</dbReference>
<keyword evidence="6 9" id="KW-0731">Sigma factor</keyword>
<dbReference type="GO" id="GO:0016779">
    <property type="term" value="F:nucleotidyltransferase activity"/>
    <property type="evidence" value="ECO:0007669"/>
    <property type="project" value="UniProtKB-KW"/>
</dbReference>
<dbReference type="InterPro" id="IPR007634">
    <property type="entry name" value="RNA_pol_sigma_54_DNA-bd"/>
</dbReference>
<dbReference type="NCBIfam" id="NF009118">
    <property type="entry name" value="PRK12469.1"/>
    <property type="match status" value="1"/>
</dbReference>
<dbReference type="PROSITE" id="PS00718">
    <property type="entry name" value="SIGMA54_2"/>
    <property type="match status" value="1"/>
</dbReference>
<dbReference type="InterPro" id="IPR038709">
    <property type="entry name" value="RpoN_core-bd_sf"/>
</dbReference>
<dbReference type="PANTHER" id="PTHR32248">
    <property type="entry name" value="RNA POLYMERASE SIGMA-54 FACTOR"/>
    <property type="match status" value="1"/>
</dbReference>
<dbReference type="PROSITE" id="PS00717">
    <property type="entry name" value="SIGMA54_1"/>
    <property type="match status" value="1"/>
</dbReference>
<dbReference type="Pfam" id="PF04552">
    <property type="entry name" value="Sigma54_DBD"/>
    <property type="match status" value="1"/>
</dbReference>
<dbReference type="OrthoDB" id="9814402at2"/>
<dbReference type="Gene3D" id="1.10.10.60">
    <property type="entry name" value="Homeodomain-like"/>
    <property type="match status" value="1"/>
</dbReference>
<evidence type="ECO:0000256" key="1">
    <source>
        <dbReference type="ARBA" id="ARBA00008798"/>
    </source>
</evidence>
<dbReference type="PANTHER" id="PTHR32248:SF4">
    <property type="entry name" value="RNA POLYMERASE SIGMA-54 FACTOR"/>
    <property type="match status" value="1"/>
</dbReference>
<evidence type="ECO:0000256" key="8">
    <source>
        <dbReference type="ARBA" id="ARBA00023163"/>
    </source>
</evidence>
<keyword evidence="2 9" id="KW-0240">DNA-directed RNA polymerase</keyword>